<name>A0A917CE51_9GAMM</name>
<dbReference type="InterPro" id="IPR000816">
    <property type="entry name" value="Peptidase_C15"/>
</dbReference>
<comment type="similarity">
    <text evidence="4 9">Belongs to the peptidase C15 family.</text>
</comment>
<feature type="active site" evidence="9">
    <location>
        <position position="165"/>
    </location>
</feature>
<dbReference type="SUPFAM" id="SSF53182">
    <property type="entry name" value="Pyrrolidone carboxyl peptidase (pyroglutamate aminopeptidase)"/>
    <property type="match status" value="1"/>
</dbReference>
<dbReference type="GO" id="GO:0005829">
    <property type="term" value="C:cytosol"/>
    <property type="evidence" value="ECO:0007669"/>
    <property type="project" value="InterPro"/>
</dbReference>
<dbReference type="InterPro" id="IPR033693">
    <property type="entry name" value="PGPEP1_Glu_AS"/>
</dbReference>
<evidence type="ECO:0000256" key="4">
    <source>
        <dbReference type="ARBA" id="ARBA00006641"/>
    </source>
</evidence>
<evidence type="ECO:0000256" key="6">
    <source>
        <dbReference type="ARBA" id="ARBA00022670"/>
    </source>
</evidence>
<dbReference type="Gene3D" id="3.40.630.20">
    <property type="entry name" value="Peptidase C15, pyroglutamyl peptidase I-like"/>
    <property type="match status" value="1"/>
</dbReference>
<comment type="caution">
    <text evidence="12">The sequence shown here is derived from an EMBL/GenBank/DDBJ whole genome shotgun (WGS) entry which is preliminary data.</text>
</comment>
<comment type="subunit">
    <text evidence="9">Homotetramer.</text>
</comment>
<dbReference type="EMBL" id="BMFO01000001">
    <property type="protein sequence ID" value="GGF84904.1"/>
    <property type="molecule type" value="Genomic_DNA"/>
</dbReference>
<dbReference type="HAMAP" id="MF_00417">
    <property type="entry name" value="Pyrrolid_peptidase"/>
    <property type="match status" value="1"/>
</dbReference>
<dbReference type="AlphaFoldDB" id="A0A917CE51"/>
<dbReference type="NCBIfam" id="TIGR00504">
    <property type="entry name" value="pyro_pdase"/>
    <property type="match status" value="1"/>
</dbReference>
<dbReference type="RefSeq" id="WP_188447142.1">
    <property type="nucleotide sequence ID" value="NZ_BMFO01000001.1"/>
</dbReference>
<protein>
    <recommendedName>
        <fullName evidence="9">Pyrrolidone-carboxylate peptidase</fullName>
        <ecNumber evidence="9">3.4.19.3</ecNumber>
    </recommendedName>
    <alternativeName>
        <fullName evidence="9">5-oxoprolyl-peptidase</fullName>
    </alternativeName>
    <alternativeName>
        <fullName evidence="9">Pyroglutamyl-peptidase I</fullName>
        <shortName evidence="9">PGP-I</shortName>
        <shortName evidence="9">Pyrase</shortName>
    </alternativeName>
</protein>
<dbReference type="InterPro" id="IPR029762">
    <property type="entry name" value="PGP-I_bact-type"/>
</dbReference>
<comment type="catalytic activity">
    <reaction evidence="1 9 10">
        <text>Release of an N-terminal pyroglutamyl group from a polypeptide, the second amino acid generally not being Pro.</text>
        <dbReference type="EC" id="3.4.19.3"/>
    </reaction>
</comment>
<evidence type="ECO:0000256" key="5">
    <source>
        <dbReference type="ARBA" id="ARBA00022490"/>
    </source>
</evidence>
<evidence type="ECO:0000256" key="8">
    <source>
        <dbReference type="ARBA" id="ARBA00022807"/>
    </source>
</evidence>
<keyword evidence="13" id="KW-1185">Reference proteome</keyword>
<comment type="function">
    <text evidence="2 9">Removes 5-oxoproline from various penultimate amino acid residues except L-proline.</text>
</comment>
<evidence type="ECO:0000256" key="7">
    <source>
        <dbReference type="ARBA" id="ARBA00022801"/>
    </source>
</evidence>
<reference evidence="12" key="1">
    <citation type="journal article" date="2014" name="Int. J. Syst. Evol. Microbiol.">
        <title>Complete genome sequence of Corynebacterium casei LMG S-19264T (=DSM 44701T), isolated from a smear-ripened cheese.</title>
        <authorList>
            <consortium name="US DOE Joint Genome Institute (JGI-PGF)"/>
            <person name="Walter F."/>
            <person name="Albersmeier A."/>
            <person name="Kalinowski J."/>
            <person name="Ruckert C."/>
        </authorList>
    </citation>
    <scope>NUCLEOTIDE SEQUENCE</scope>
    <source>
        <strain evidence="12">CGMCC 1.12726</strain>
    </source>
</reference>
<dbReference type="InterPro" id="IPR016125">
    <property type="entry name" value="Peptidase_C15-like"/>
</dbReference>
<evidence type="ECO:0000256" key="2">
    <source>
        <dbReference type="ARBA" id="ARBA00002280"/>
    </source>
</evidence>
<evidence type="ECO:0000256" key="3">
    <source>
        <dbReference type="ARBA" id="ARBA00004496"/>
    </source>
</evidence>
<dbReference type="Proteomes" id="UP000632858">
    <property type="component" value="Unassembled WGS sequence"/>
</dbReference>
<organism evidence="12 13">
    <name type="scientific">Arenimonas maotaiensis</name>
    <dbReference type="NCBI Taxonomy" id="1446479"/>
    <lineage>
        <taxon>Bacteria</taxon>
        <taxon>Pseudomonadati</taxon>
        <taxon>Pseudomonadota</taxon>
        <taxon>Gammaproteobacteria</taxon>
        <taxon>Lysobacterales</taxon>
        <taxon>Lysobacteraceae</taxon>
        <taxon>Arenimonas</taxon>
    </lineage>
</organism>
<evidence type="ECO:0000256" key="9">
    <source>
        <dbReference type="HAMAP-Rule" id="MF_00417"/>
    </source>
</evidence>
<evidence type="ECO:0000256" key="11">
    <source>
        <dbReference type="PROSITE-ProRule" id="PRU10077"/>
    </source>
</evidence>
<dbReference type="PRINTS" id="PR00706">
    <property type="entry name" value="PYROGLUPTASE"/>
</dbReference>
<evidence type="ECO:0000313" key="13">
    <source>
        <dbReference type="Proteomes" id="UP000632858"/>
    </source>
</evidence>
<dbReference type="NCBIfam" id="NF009676">
    <property type="entry name" value="PRK13197.1"/>
    <property type="match status" value="1"/>
</dbReference>
<sequence>MNILITGFDPFGGESVNPSWLAAERLDGSRIDGHTLVAGRLPTEFGRALETLRALVERHNPCLVIAVGQAGGRDRISLERVAINIDDARIPDNAGRQPIDAPIDPDGEAAYFSGLPIKAMLHALQQAGIPAEVSNSAGTFVCNHVFYGLMTLCRSRPGLRGGFIHIPYLPGQAVAHPGKASMALDDIVRALTLCVQVALQTGQDLKIAAGTEC</sequence>
<feature type="active site" evidence="9 11">
    <location>
        <position position="142"/>
    </location>
</feature>
<dbReference type="CDD" id="cd00501">
    <property type="entry name" value="Peptidase_C15"/>
    <property type="match status" value="1"/>
</dbReference>
<dbReference type="PROSITE" id="PS01333">
    <property type="entry name" value="PYRASE_GLU"/>
    <property type="match status" value="1"/>
</dbReference>
<evidence type="ECO:0000256" key="1">
    <source>
        <dbReference type="ARBA" id="ARBA00001770"/>
    </source>
</evidence>
<feature type="active site" evidence="9 10">
    <location>
        <position position="79"/>
    </location>
</feature>
<keyword evidence="6 9" id="KW-0645">Protease</keyword>
<dbReference type="EC" id="3.4.19.3" evidence="9"/>
<dbReference type="InterPro" id="IPR036440">
    <property type="entry name" value="Peptidase_C15-like_sf"/>
</dbReference>
<dbReference type="PROSITE" id="PS01334">
    <property type="entry name" value="PYRASE_CYS"/>
    <property type="match status" value="1"/>
</dbReference>
<dbReference type="GO" id="GO:0006508">
    <property type="term" value="P:proteolysis"/>
    <property type="evidence" value="ECO:0007669"/>
    <property type="project" value="UniProtKB-KW"/>
</dbReference>
<evidence type="ECO:0000256" key="10">
    <source>
        <dbReference type="PROSITE-ProRule" id="PRU10076"/>
    </source>
</evidence>
<reference evidence="12" key="2">
    <citation type="submission" date="2020-09" db="EMBL/GenBank/DDBJ databases">
        <authorList>
            <person name="Sun Q."/>
            <person name="Zhou Y."/>
        </authorList>
    </citation>
    <scope>NUCLEOTIDE SEQUENCE</scope>
    <source>
        <strain evidence="12">CGMCC 1.12726</strain>
    </source>
</reference>
<dbReference type="InterPro" id="IPR033694">
    <property type="entry name" value="PGPEP1_Cys_AS"/>
</dbReference>
<dbReference type="PIRSF" id="PIRSF015592">
    <property type="entry name" value="Prld-crbxl_pptds"/>
    <property type="match status" value="1"/>
</dbReference>
<evidence type="ECO:0000313" key="12">
    <source>
        <dbReference type="EMBL" id="GGF84904.1"/>
    </source>
</evidence>
<dbReference type="PANTHER" id="PTHR23402">
    <property type="entry name" value="PROTEASE FAMILY C15 PYROGLUTAMYL-PEPTIDASE I-RELATED"/>
    <property type="match status" value="1"/>
</dbReference>
<keyword evidence="7 9" id="KW-0378">Hydrolase</keyword>
<gene>
    <name evidence="9 12" type="primary">pcp</name>
    <name evidence="12" type="ORF">GCM10010960_03680</name>
</gene>
<comment type="subcellular location">
    <subcellularLocation>
        <location evidence="3 9">Cytoplasm</location>
    </subcellularLocation>
</comment>
<accession>A0A917CE51</accession>
<dbReference type="FunFam" id="3.40.630.20:FF:000001">
    <property type="entry name" value="Pyrrolidone-carboxylate peptidase"/>
    <property type="match status" value="1"/>
</dbReference>
<dbReference type="GO" id="GO:0016920">
    <property type="term" value="F:pyroglutamyl-peptidase activity"/>
    <property type="evidence" value="ECO:0007669"/>
    <property type="project" value="UniProtKB-UniRule"/>
</dbReference>
<keyword evidence="5 9" id="KW-0963">Cytoplasm</keyword>
<dbReference type="PANTHER" id="PTHR23402:SF1">
    <property type="entry name" value="PYROGLUTAMYL-PEPTIDASE I"/>
    <property type="match status" value="1"/>
</dbReference>
<proteinExistence type="inferred from homology"/>
<dbReference type="Pfam" id="PF01470">
    <property type="entry name" value="Peptidase_C15"/>
    <property type="match status" value="1"/>
</dbReference>
<keyword evidence="8 9" id="KW-0788">Thiol protease</keyword>